<dbReference type="KEGG" id="mbur:EQU24_19430"/>
<evidence type="ECO:0000313" key="1">
    <source>
        <dbReference type="EMBL" id="QCW84164.1"/>
    </source>
</evidence>
<reference evidence="2" key="1">
    <citation type="journal article" date="2019" name="J. Bacteriol.">
        <title>A Mutagenic Screen Identifies a TonB-Dependent Receptor Required for the Lanthanide Metal Switch in the Type I Methanotroph 'Methylotuvimicrobium buryatense' 5GB1C.</title>
        <authorList>
            <person name="Groom J.D."/>
            <person name="Ford S.M."/>
            <person name="Pesesky M.W."/>
            <person name="Lidstrom M.E."/>
        </authorList>
    </citation>
    <scope>NUCLEOTIDE SEQUENCE [LARGE SCALE GENOMIC DNA]</scope>
    <source>
        <strain evidence="2">5GB1C</strain>
    </source>
</reference>
<gene>
    <name evidence="1" type="ORF">EQU24_19430</name>
</gene>
<dbReference type="PROSITE" id="PS51257">
    <property type="entry name" value="PROKAR_LIPOPROTEIN"/>
    <property type="match status" value="1"/>
</dbReference>
<protein>
    <recommendedName>
        <fullName evidence="3">Lipoprotein</fullName>
    </recommendedName>
</protein>
<dbReference type="AlphaFoldDB" id="A0A4P9URP1"/>
<keyword evidence="2" id="KW-1185">Reference proteome</keyword>
<sequence length="132" mass="14812">MLSFKKAALPIAMIILQSCSGIFTQTEPLENNRGYFIDASNCFKTSMRKERIKVPAGGGMTEVEIPIFYDAGTFTNCMRFAGHKTPKIDLEDYLTVSRQCYLEARGLSNADDIYADCVHRSRIGVELLEDDD</sequence>
<evidence type="ECO:0008006" key="3">
    <source>
        <dbReference type="Google" id="ProtNLM"/>
    </source>
</evidence>
<organism evidence="1 2">
    <name type="scientific">Methylotuvimicrobium buryatense</name>
    <name type="common">Methylomicrobium buryatense</name>
    <dbReference type="NCBI Taxonomy" id="95641"/>
    <lineage>
        <taxon>Bacteria</taxon>
        <taxon>Pseudomonadati</taxon>
        <taxon>Pseudomonadota</taxon>
        <taxon>Gammaproteobacteria</taxon>
        <taxon>Methylococcales</taxon>
        <taxon>Methylococcaceae</taxon>
        <taxon>Methylotuvimicrobium</taxon>
    </lineage>
</organism>
<accession>A0A4P9URP1</accession>
<proteinExistence type="predicted"/>
<name>A0A4P9URP1_METBY</name>
<dbReference type="Proteomes" id="UP000305881">
    <property type="component" value="Chromosome"/>
</dbReference>
<evidence type="ECO:0000313" key="2">
    <source>
        <dbReference type="Proteomes" id="UP000305881"/>
    </source>
</evidence>
<dbReference type="EMBL" id="CP035467">
    <property type="protein sequence ID" value="QCW84164.1"/>
    <property type="molecule type" value="Genomic_DNA"/>
</dbReference>